<accession>A0A291QV20</accession>
<dbReference type="InterPro" id="IPR051598">
    <property type="entry name" value="TSUP/Inactive_protease-like"/>
</dbReference>
<dbReference type="PANTHER" id="PTHR43701">
    <property type="entry name" value="MEMBRANE TRANSPORTER PROTEIN MJ0441-RELATED"/>
    <property type="match status" value="1"/>
</dbReference>
<name>A0A291QV20_9BACT</name>
<organism evidence="6 7">
    <name type="scientific">Chitinophaga caeni</name>
    <dbReference type="NCBI Taxonomy" id="2029983"/>
    <lineage>
        <taxon>Bacteria</taxon>
        <taxon>Pseudomonadati</taxon>
        <taxon>Bacteroidota</taxon>
        <taxon>Chitinophagia</taxon>
        <taxon>Chitinophagales</taxon>
        <taxon>Chitinophagaceae</taxon>
        <taxon>Chitinophaga</taxon>
    </lineage>
</organism>
<evidence type="ECO:0000256" key="4">
    <source>
        <dbReference type="ARBA" id="ARBA00023136"/>
    </source>
</evidence>
<dbReference type="KEGG" id="cbae:COR50_11465"/>
<reference evidence="6 7" key="1">
    <citation type="submission" date="2017-10" db="EMBL/GenBank/DDBJ databases">
        <title>Paenichitinophaga pekingensis gen. nov., sp. nov., isolated from activated sludge.</title>
        <authorList>
            <person name="Jin D."/>
            <person name="Kong X."/>
            <person name="Deng Y."/>
            <person name="Bai Z."/>
        </authorList>
    </citation>
    <scope>NUCLEOTIDE SEQUENCE [LARGE SCALE GENOMIC DNA]</scope>
    <source>
        <strain evidence="6 7">13</strain>
    </source>
</reference>
<feature type="transmembrane region" description="Helical" evidence="5">
    <location>
        <begin position="236"/>
        <end position="253"/>
    </location>
</feature>
<dbReference type="InterPro" id="IPR002781">
    <property type="entry name" value="TM_pro_TauE-like"/>
</dbReference>
<feature type="transmembrane region" description="Helical" evidence="5">
    <location>
        <begin position="70"/>
        <end position="88"/>
    </location>
</feature>
<dbReference type="PANTHER" id="PTHR43701:SF2">
    <property type="entry name" value="MEMBRANE TRANSPORTER PROTEIN YJNA-RELATED"/>
    <property type="match status" value="1"/>
</dbReference>
<sequence length="255" mass="27391">MLGFIAALFVGLSLGLIGGGGAILTMPLLVYLFHVDPMIATAYSLFIVGVTSAVGAFMHHKDHPLNFKVAFQFGLVSMLVVIITRSFLVPHIPANIATIGGYTLTSGAFTMILFAVLMIWAGYAMVKKNRLHNEQVHPSKAKLIFYGALTGLITGLLGAGGGFLLIPALVLIVKLPMKEAVGTSLLLIALNALVGFASDLTHIHFDWPLLLGITIMALLGLWGGTKIGTRVDAVRLKSWFGYFLWVMAVFILVKI</sequence>
<feature type="transmembrane region" description="Helical" evidence="5">
    <location>
        <begin position="100"/>
        <end position="123"/>
    </location>
</feature>
<feature type="transmembrane region" description="Helical" evidence="5">
    <location>
        <begin position="143"/>
        <end position="173"/>
    </location>
</feature>
<dbReference type="OrthoDB" id="8559161at2"/>
<evidence type="ECO:0000256" key="5">
    <source>
        <dbReference type="RuleBase" id="RU363041"/>
    </source>
</evidence>
<dbReference type="RefSeq" id="WP_098194109.1">
    <property type="nucleotide sequence ID" value="NZ_CP023777.1"/>
</dbReference>
<keyword evidence="3 5" id="KW-1133">Transmembrane helix</keyword>
<feature type="transmembrane region" description="Helical" evidence="5">
    <location>
        <begin position="180"/>
        <end position="198"/>
    </location>
</feature>
<dbReference type="EMBL" id="CP023777">
    <property type="protein sequence ID" value="ATL47732.1"/>
    <property type="molecule type" value="Genomic_DNA"/>
</dbReference>
<feature type="transmembrane region" description="Helical" evidence="5">
    <location>
        <begin position="40"/>
        <end position="58"/>
    </location>
</feature>
<evidence type="ECO:0000256" key="2">
    <source>
        <dbReference type="ARBA" id="ARBA00022692"/>
    </source>
</evidence>
<proteinExistence type="inferred from homology"/>
<gene>
    <name evidence="6" type="ORF">COR50_11465</name>
</gene>
<keyword evidence="4 5" id="KW-0472">Membrane</keyword>
<comment type="similarity">
    <text evidence="5">Belongs to the 4-toluene sulfonate uptake permease (TSUP) (TC 2.A.102) family.</text>
</comment>
<keyword evidence="2 5" id="KW-0812">Transmembrane</keyword>
<protein>
    <recommendedName>
        <fullName evidence="5">Probable membrane transporter protein</fullName>
    </recommendedName>
</protein>
<dbReference type="AlphaFoldDB" id="A0A291QV20"/>
<dbReference type="Pfam" id="PF01925">
    <property type="entry name" value="TauE"/>
    <property type="match status" value="1"/>
</dbReference>
<evidence type="ECO:0000313" key="7">
    <source>
        <dbReference type="Proteomes" id="UP000220133"/>
    </source>
</evidence>
<feature type="transmembrane region" description="Helical" evidence="5">
    <location>
        <begin position="204"/>
        <end position="224"/>
    </location>
</feature>
<feature type="transmembrane region" description="Helical" evidence="5">
    <location>
        <begin position="6"/>
        <end position="33"/>
    </location>
</feature>
<evidence type="ECO:0000256" key="1">
    <source>
        <dbReference type="ARBA" id="ARBA00004141"/>
    </source>
</evidence>
<evidence type="ECO:0000256" key="3">
    <source>
        <dbReference type="ARBA" id="ARBA00022989"/>
    </source>
</evidence>
<evidence type="ECO:0000313" key="6">
    <source>
        <dbReference type="EMBL" id="ATL47732.1"/>
    </source>
</evidence>
<keyword evidence="5" id="KW-1003">Cell membrane</keyword>
<dbReference type="Proteomes" id="UP000220133">
    <property type="component" value="Chromosome"/>
</dbReference>
<comment type="subcellular location">
    <subcellularLocation>
        <location evidence="5">Cell membrane</location>
        <topology evidence="5">Multi-pass membrane protein</topology>
    </subcellularLocation>
    <subcellularLocation>
        <location evidence="1">Membrane</location>
        <topology evidence="1">Multi-pass membrane protein</topology>
    </subcellularLocation>
</comment>
<dbReference type="GO" id="GO:0005886">
    <property type="term" value="C:plasma membrane"/>
    <property type="evidence" value="ECO:0007669"/>
    <property type="project" value="UniProtKB-SubCell"/>
</dbReference>
<keyword evidence="7" id="KW-1185">Reference proteome</keyword>